<protein>
    <submittedName>
        <fullName evidence="1">Uncharacterized protein</fullName>
    </submittedName>
</protein>
<dbReference type="OrthoDB" id="8386419at2"/>
<dbReference type="AlphaFoldDB" id="A0A2U2DL36"/>
<name>A0A2U2DL36_9HYPH</name>
<dbReference type="Proteomes" id="UP000245252">
    <property type="component" value="Unassembled WGS sequence"/>
</dbReference>
<dbReference type="EMBL" id="QFBC01000012">
    <property type="protein sequence ID" value="PWE54014.1"/>
    <property type="molecule type" value="Genomic_DNA"/>
</dbReference>
<sequence length="63" mass="6721">MPDEQAIVEIVATEGEGKVPMGIVSVKQALDMPVADGIEYSHPDHEAGATDDFVTQEELAKLP</sequence>
<proteinExistence type="predicted"/>
<gene>
    <name evidence="1" type="ORF">DEM27_22080</name>
</gene>
<evidence type="ECO:0000313" key="1">
    <source>
        <dbReference type="EMBL" id="PWE54014.1"/>
    </source>
</evidence>
<accession>A0A2U2DL36</accession>
<reference evidence="1 2" key="1">
    <citation type="submission" date="2018-05" db="EMBL/GenBank/DDBJ databases">
        <title>The draft genome of strain NS-104.</title>
        <authorList>
            <person name="Hang P."/>
            <person name="Jiang J."/>
        </authorList>
    </citation>
    <scope>NUCLEOTIDE SEQUENCE [LARGE SCALE GENOMIC DNA]</scope>
    <source>
        <strain evidence="1 2">NS-104</strain>
    </source>
</reference>
<comment type="caution">
    <text evidence="1">The sequence shown here is derived from an EMBL/GenBank/DDBJ whole genome shotgun (WGS) entry which is preliminary data.</text>
</comment>
<dbReference type="RefSeq" id="WP_109460422.1">
    <property type="nucleotide sequence ID" value="NZ_QFBC01000012.1"/>
</dbReference>
<evidence type="ECO:0000313" key="2">
    <source>
        <dbReference type="Proteomes" id="UP000245252"/>
    </source>
</evidence>
<organism evidence="1 2">
    <name type="scientific">Metarhizobium album</name>
    <dbReference type="NCBI Taxonomy" id="2182425"/>
    <lineage>
        <taxon>Bacteria</taxon>
        <taxon>Pseudomonadati</taxon>
        <taxon>Pseudomonadota</taxon>
        <taxon>Alphaproteobacteria</taxon>
        <taxon>Hyphomicrobiales</taxon>
        <taxon>Rhizobiaceae</taxon>
        <taxon>Metarhizobium</taxon>
    </lineage>
</organism>
<keyword evidence="2" id="KW-1185">Reference proteome</keyword>